<accession>A0A8J1LMK6</accession>
<evidence type="ECO:0000313" key="3">
    <source>
        <dbReference type="Proteomes" id="UP000186698"/>
    </source>
</evidence>
<gene>
    <name evidence="4 5" type="primary">LOC121397685</name>
</gene>
<protein>
    <submittedName>
        <fullName evidence="4 5">Uncharacterized protein LOC121397685</fullName>
    </submittedName>
</protein>
<reference evidence="4 5" key="1">
    <citation type="submission" date="2025-04" db="UniProtKB">
        <authorList>
            <consortium name="RefSeq"/>
        </authorList>
    </citation>
    <scope>IDENTIFICATION</scope>
    <source>
        <strain evidence="4 5">J_2021</strain>
        <tissue evidence="4 5">Erythrocytes</tissue>
    </source>
</reference>
<feature type="region of interest" description="Disordered" evidence="2">
    <location>
        <begin position="208"/>
        <end position="285"/>
    </location>
</feature>
<evidence type="ECO:0000256" key="2">
    <source>
        <dbReference type="SAM" id="MobiDB-lite"/>
    </source>
</evidence>
<proteinExistence type="predicted"/>
<feature type="compositionally biased region" description="Polar residues" evidence="2">
    <location>
        <begin position="208"/>
        <end position="217"/>
    </location>
</feature>
<dbReference type="Proteomes" id="UP000186698">
    <property type="component" value="Chromosome 8S"/>
</dbReference>
<dbReference type="AlphaFoldDB" id="A0A8J1LMK6"/>
<feature type="compositionally biased region" description="Polar residues" evidence="2">
    <location>
        <begin position="241"/>
        <end position="250"/>
    </location>
</feature>
<name>A0A8J1LMK6_XENLA</name>
<sequence>MTTEANVSVASQSASTFAYSESEITKILEGIEDLQFSQNTAPPDDVTKELYFQQKKELSLNLHLMSLAQYVKARRIPRGLRVPIQPNLCAEDPVLIRRWQEICNKCSRDLMTLTIERLHEKVSVIRKNVSVLKDKVVSSKGAEQAEAILREQAETLQKQRDAITARKAAKFERDALDYQQDRVYSWREENRRQRGRLRTSGWRQHRYTYQGNRGDVSTSRDHSTDSSVTSLSQVHDRYSSEDSTASSSHFLEQERLGKSGAKKHKKQDSKAATYRERYPSRNKQR</sequence>
<evidence type="ECO:0000256" key="1">
    <source>
        <dbReference type="SAM" id="Coils"/>
    </source>
</evidence>
<dbReference type="KEGG" id="xla:121397685"/>
<feature type="coiled-coil region" evidence="1">
    <location>
        <begin position="139"/>
        <end position="166"/>
    </location>
</feature>
<dbReference type="OrthoDB" id="9908609at2759"/>
<dbReference type="GeneID" id="121397685"/>
<keyword evidence="3" id="KW-1185">Reference proteome</keyword>
<dbReference type="RefSeq" id="XP_041430807.1">
    <property type="nucleotide sequence ID" value="XM_041574873.1"/>
</dbReference>
<evidence type="ECO:0000313" key="4">
    <source>
        <dbReference type="RefSeq" id="XP_041430807.1"/>
    </source>
</evidence>
<dbReference type="RefSeq" id="XP_041430808.1">
    <property type="nucleotide sequence ID" value="XM_041574874.1"/>
</dbReference>
<keyword evidence="1" id="KW-0175">Coiled coil</keyword>
<organism evidence="3 5">
    <name type="scientific">Xenopus laevis</name>
    <name type="common">African clawed frog</name>
    <dbReference type="NCBI Taxonomy" id="8355"/>
    <lineage>
        <taxon>Eukaryota</taxon>
        <taxon>Metazoa</taxon>
        <taxon>Chordata</taxon>
        <taxon>Craniata</taxon>
        <taxon>Vertebrata</taxon>
        <taxon>Euteleostomi</taxon>
        <taxon>Amphibia</taxon>
        <taxon>Batrachia</taxon>
        <taxon>Anura</taxon>
        <taxon>Pipoidea</taxon>
        <taxon>Pipidae</taxon>
        <taxon>Xenopodinae</taxon>
        <taxon>Xenopus</taxon>
        <taxon>Xenopus</taxon>
    </lineage>
</organism>
<evidence type="ECO:0000313" key="5">
    <source>
        <dbReference type="RefSeq" id="XP_041430808.1"/>
    </source>
</evidence>